<evidence type="ECO:0000313" key="7">
    <source>
        <dbReference type="Proteomes" id="UP000694941"/>
    </source>
</evidence>
<evidence type="ECO:0000256" key="5">
    <source>
        <dbReference type="SAM" id="MobiDB-lite"/>
    </source>
</evidence>
<dbReference type="PROSITE" id="PS00183">
    <property type="entry name" value="UBC_1"/>
    <property type="match status" value="1"/>
</dbReference>
<dbReference type="Proteomes" id="UP000694941">
    <property type="component" value="Unplaced"/>
</dbReference>
<keyword evidence="1" id="KW-0808">Transferase</keyword>
<dbReference type="PROSITE" id="PS50127">
    <property type="entry name" value="UBC_2"/>
    <property type="match status" value="1"/>
</dbReference>
<feature type="compositionally biased region" description="Polar residues" evidence="5">
    <location>
        <begin position="213"/>
        <end position="233"/>
    </location>
</feature>
<feature type="domain" description="UBC core" evidence="6">
    <location>
        <begin position="4"/>
        <end position="154"/>
    </location>
</feature>
<keyword evidence="4" id="KW-0067">ATP-binding</keyword>
<proteinExistence type="inferred from homology"/>
<evidence type="ECO:0000256" key="2">
    <source>
        <dbReference type="ARBA" id="ARBA00022786"/>
    </source>
</evidence>
<reference evidence="8" key="1">
    <citation type="submission" date="2025-08" db="UniProtKB">
        <authorList>
            <consortium name="RefSeq"/>
        </authorList>
    </citation>
    <scope>IDENTIFICATION</scope>
    <source>
        <tissue evidence="8">Muscle</tissue>
    </source>
</reference>
<feature type="active site" description="Glycyl thioester intermediate" evidence="3">
    <location>
        <position position="90"/>
    </location>
</feature>
<dbReference type="Pfam" id="PF00179">
    <property type="entry name" value="UQ_con"/>
    <property type="match status" value="1"/>
</dbReference>
<sequence>MSSNVIEYARRELELLQSNPPWGVKVWLVDDDNLFEWMAEVLGLKDTAWENGKFLVSLKFGSSFCLSPPMVNFITIPYHPNIHPSTGRPCIEELDVPQCWLQSYSTGSLLVNLQVLLARPCLNRPVNPQAGTLLRNDPSAYYSVVQQCVEMSLHIAEENTFNVRGNCPLNQPSFVGSFSESKKDVQQSLQEPSRILNQPSFIGSSSESKKDVQQSLQEPSRILNQPSFIGSSSESKKDVQQSIQEPSRTLNQPSFVGRSSESKKDMQQSIQEPSRTLNQPSFNRSSSEPKKDLQQSLRETRRTFKWLSFEAYHKDWQKLGTSKSCHRHFT</sequence>
<dbReference type="PANTHER" id="PTHR24067">
    <property type="entry name" value="UBIQUITIN-CONJUGATING ENZYME E2"/>
    <property type="match status" value="1"/>
</dbReference>
<evidence type="ECO:0000256" key="4">
    <source>
        <dbReference type="RuleBase" id="RU362109"/>
    </source>
</evidence>
<name>A0ABM1S626_LIMPO</name>
<dbReference type="InterPro" id="IPR050113">
    <property type="entry name" value="Ub_conjugating_enzyme"/>
</dbReference>
<feature type="compositionally biased region" description="Polar residues" evidence="5">
    <location>
        <begin position="186"/>
        <end position="206"/>
    </location>
</feature>
<accession>A0ABM1S626</accession>
<feature type="compositionally biased region" description="Basic and acidic residues" evidence="5">
    <location>
        <begin position="287"/>
        <end position="297"/>
    </location>
</feature>
<evidence type="ECO:0000256" key="3">
    <source>
        <dbReference type="PROSITE-ProRule" id="PRU10133"/>
    </source>
</evidence>
<dbReference type="RefSeq" id="XP_022239081.1">
    <property type="nucleotide sequence ID" value="XM_022383373.1"/>
</dbReference>
<feature type="compositionally biased region" description="Polar residues" evidence="5">
    <location>
        <begin position="240"/>
        <end position="259"/>
    </location>
</feature>
<comment type="similarity">
    <text evidence="4">Belongs to the ubiquitin-conjugating enzyme family.</text>
</comment>
<dbReference type="InterPro" id="IPR000608">
    <property type="entry name" value="UBC"/>
</dbReference>
<dbReference type="GeneID" id="106457433"/>
<feature type="region of interest" description="Disordered" evidence="5">
    <location>
        <begin position="180"/>
        <end position="297"/>
    </location>
</feature>
<evidence type="ECO:0000256" key="1">
    <source>
        <dbReference type="ARBA" id="ARBA00022679"/>
    </source>
</evidence>
<keyword evidence="7" id="KW-1185">Reference proteome</keyword>
<keyword evidence="2 4" id="KW-0833">Ubl conjugation pathway</keyword>
<dbReference type="CDD" id="cd23806">
    <property type="entry name" value="UBCc_UBE2U"/>
    <property type="match status" value="1"/>
</dbReference>
<dbReference type="SUPFAM" id="SSF54495">
    <property type="entry name" value="UBC-like"/>
    <property type="match status" value="1"/>
</dbReference>
<dbReference type="InterPro" id="IPR023313">
    <property type="entry name" value="UBQ-conjugating_AS"/>
</dbReference>
<evidence type="ECO:0000259" key="6">
    <source>
        <dbReference type="PROSITE" id="PS50127"/>
    </source>
</evidence>
<organism evidence="7 8">
    <name type="scientific">Limulus polyphemus</name>
    <name type="common">Atlantic horseshoe crab</name>
    <dbReference type="NCBI Taxonomy" id="6850"/>
    <lineage>
        <taxon>Eukaryota</taxon>
        <taxon>Metazoa</taxon>
        <taxon>Ecdysozoa</taxon>
        <taxon>Arthropoda</taxon>
        <taxon>Chelicerata</taxon>
        <taxon>Merostomata</taxon>
        <taxon>Xiphosura</taxon>
        <taxon>Limulidae</taxon>
        <taxon>Limulus</taxon>
    </lineage>
</organism>
<protein>
    <submittedName>
        <fullName evidence="8">Ubiquitin-conjugating enzyme E2 U-like</fullName>
    </submittedName>
</protein>
<feature type="compositionally biased region" description="Polar residues" evidence="5">
    <location>
        <begin position="267"/>
        <end position="286"/>
    </location>
</feature>
<dbReference type="InterPro" id="IPR016135">
    <property type="entry name" value="UBQ-conjugating_enzyme/RWD"/>
</dbReference>
<dbReference type="Gene3D" id="3.10.110.10">
    <property type="entry name" value="Ubiquitin Conjugating Enzyme"/>
    <property type="match status" value="1"/>
</dbReference>
<keyword evidence="4" id="KW-0547">Nucleotide-binding</keyword>
<gene>
    <name evidence="8" type="primary">LOC106457433</name>
</gene>
<evidence type="ECO:0000313" key="8">
    <source>
        <dbReference type="RefSeq" id="XP_022239081.1"/>
    </source>
</evidence>
<dbReference type="SMART" id="SM00212">
    <property type="entry name" value="UBCc"/>
    <property type="match status" value="1"/>
</dbReference>